<protein>
    <recommendedName>
        <fullName evidence="4">ABC transporter ATP-binding protein</fullName>
    </recommendedName>
</protein>
<keyword evidence="3" id="KW-1185">Reference proteome</keyword>
<dbReference type="EMBL" id="CP000909">
    <property type="protein sequence ID" value="ABY33933.1"/>
    <property type="molecule type" value="Genomic_DNA"/>
</dbReference>
<dbReference type="EnsemblBacteria" id="ABY33933">
    <property type="protein sequence ID" value="ABY33933"/>
    <property type="gene ID" value="Caur_0694"/>
</dbReference>
<gene>
    <name evidence="2" type="ordered locus">Caur_0694</name>
</gene>
<dbReference type="Proteomes" id="UP000002008">
    <property type="component" value="Chromosome"/>
</dbReference>
<dbReference type="RefSeq" id="WP_012256589.1">
    <property type="nucleotide sequence ID" value="NC_010175.1"/>
</dbReference>
<accession>A9WFJ5</accession>
<dbReference type="AlphaFoldDB" id="A9WFJ5"/>
<reference evidence="3" key="1">
    <citation type="journal article" date="2011" name="BMC Genomics">
        <title>Complete genome sequence of the filamentous anoxygenic phototrophic bacterium Chloroflexus aurantiacus.</title>
        <authorList>
            <person name="Tang K.H."/>
            <person name="Barry K."/>
            <person name="Chertkov O."/>
            <person name="Dalin E."/>
            <person name="Han C.S."/>
            <person name="Hauser L.J."/>
            <person name="Honchak B.M."/>
            <person name="Karbach L.E."/>
            <person name="Land M.L."/>
            <person name="Lapidus A."/>
            <person name="Larimer F.W."/>
            <person name="Mikhailova N."/>
            <person name="Pitluck S."/>
            <person name="Pierson B.K."/>
            <person name="Blankenship R.E."/>
        </authorList>
    </citation>
    <scope>NUCLEOTIDE SEQUENCE [LARGE SCALE GENOMIC DNA]</scope>
    <source>
        <strain evidence="3">ATCC 29366 / DSM 635 / J-10-fl</strain>
    </source>
</reference>
<organism evidence="2 3">
    <name type="scientific">Chloroflexus aurantiacus (strain ATCC 29366 / DSM 635 / J-10-fl)</name>
    <dbReference type="NCBI Taxonomy" id="324602"/>
    <lineage>
        <taxon>Bacteria</taxon>
        <taxon>Bacillati</taxon>
        <taxon>Chloroflexota</taxon>
        <taxon>Chloroflexia</taxon>
        <taxon>Chloroflexales</taxon>
        <taxon>Chloroflexineae</taxon>
        <taxon>Chloroflexaceae</taxon>
        <taxon>Chloroflexus</taxon>
    </lineage>
</organism>
<dbReference type="KEGG" id="cau:Caur_0694"/>
<sequence length="83" mass="9026">MDPSPARRLRWSMYGALVLAILAMILGGLFTVIIGLFTGQLTPDAPWQQWLAVLFPAVLIWGGGALPFGAALGFFASHIWRDV</sequence>
<feature type="transmembrane region" description="Helical" evidence="1">
    <location>
        <begin position="50"/>
        <end position="76"/>
    </location>
</feature>
<proteinExistence type="predicted"/>
<dbReference type="HOGENOM" id="CLU_174615_0_0_0"/>
<feature type="transmembrane region" description="Helical" evidence="1">
    <location>
        <begin position="12"/>
        <end position="38"/>
    </location>
</feature>
<keyword evidence="1" id="KW-0812">Transmembrane</keyword>
<keyword evidence="1" id="KW-1133">Transmembrane helix</keyword>
<dbReference type="InParanoid" id="A9WFJ5"/>
<evidence type="ECO:0000256" key="1">
    <source>
        <dbReference type="SAM" id="Phobius"/>
    </source>
</evidence>
<keyword evidence="1" id="KW-0472">Membrane</keyword>
<evidence type="ECO:0000313" key="2">
    <source>
        <dbReference type="EMBL" id="ABY33933.1"/>
    </source>
</evidence>
<name>A9WFJ5_CHLAA</name>
<dbReference type="PATRIC" id="fig|324602.8.peg.789"/>
<evidence type="ECO:0008006" key="4">
    <source>
        <dbReference type="Google" id="ProtNLM"/>
    </source>
</evidence>
<evidence type="ECO:0000313" key="3">
    <source>
        <dbReference type="Proteomes" id="UP000002008"/>
    </source>
</evidence>